<proteinExistence type="predicted"/>
<dbReference type="InterPro" id="IPR043502">
    <property type="entry name" value="DNA/RNA_pol_sf"/>
</dbReference>
<name>A0A7S4DB43_HETAK</name>
<protein>
    <recommendedName>
        <fullName evidence="1">Reverse transcriptase domain-containing protein</fullName>
    </recommendedName>
</protein>
<evidence type="ECO:0000259" key="1">
    <source>
        <dbReference type="Pfam" id="PF00078"/>
    </source>
</evidence>
<dbReference type="EMBL" id="HBIU01039380">
    <property type="protein sequence ID" value="CAE0639119.1"/>
    <property type="molecule type" value="Transcribed_RNA"/>
</dbReference>
<accession>A0A7S4DB43</accession>
<feature type="domain" description="Reverse transcriptase" evidence="1">
    <location>
        <begin position="265"/>
        <end position="449"/>
    </location>
</feature>
<dbReference type="AlphaFoldDB" id="A0A7S4DB43"/>
<dbReference type="PANTHER" id="PTHR33481:SF1">
    <property type="entry name" value="ENDONUCLEASE_EXONUCLEASE_PHOSPHATASE DOMAIN-CONTAINING PROTEIN-RELATED"/>
    <property type="match status" value="1"/>
</dbReference>
<dbReference type="SUPFAM" id="SSF56672">
    <property type="entry name" value="DNA/RNA polymerases"/>
    <property type="match status" value="1"/>
</dbReference>
<sequence>MAAAVAAGRLGIPLLDPTTVDTAVAALAEAQWGAFQAATPLKRRKSWKKAVPWWTPELSALKVRFRRARKKRRRSAQHEEEFQRERLAFNRAMRTAKRRSWRKFCSGEKQPFGRVYKVLKGRGSNPISTIRGPDGVLISDPEQSVATLLDNFFPDKAAEVSEDAAVAAAQECVERQASQFENWCRLSLPDDDDGPFTTFELRREIFQRGGYKAPGPDMIIGRVLKECIDEVEPHLASVTNACRDLGYFPRGWKVEDGVACAKPGKKDYTLMKAYRLLALLCAASKILEGMITSRVSWRAERGSWFHEHAYGFRPDRNKDGAVEELVTRAERAIHRGRVLVAVFFDVDGAFNQSWHPAVLTALQEKGCPPGLFCLISSFLRERQCNLNVNGFSASKLLRLGFPQGGVGPPIYWTTHNNRVAVYVEVGGEALFIGYADDNGFTVEGGPDELGALVELAWLPAYLSP</sequence>
<gene>
    <name evidence="2" type="ORF">HAKA00212_LOCUS17933</name>
</gene>
<dbReference type="PANTHER" id="PTHR33481">
    <property type="entry name" value="REVERSE TRANSCRIPTASE"/>
    <property type="match status" value="1"/>
</dbReference>
<organism evidence="2">
    <name type="scientific">Heterosigma akashiwo</name>
    <name type="common">Chromophytic alga</name>
    <name type="synonym">Heterosigma carterae</name>
    <dbReference type="NCBI Taxonomy" id="2829"/>
    <lineage>
        <taxon>Eukaryota</taxon>
        <taxon>Sar</taxon>
        <taxon>Stramenopiles</taxon>
        <taxon>Ochrophyta</taxon>
        <taxon>Raphidophyceae</taxon>
        <taxon>Chattonellales</taxon>
        <taxon>Chattonellaceae</taxon>
        <taxon>Heterosigma</taxon>
    </lineage>
</organism>
<dbReference type="Pfam" id="PF00078">
    <property type="entry name" value="RVT_1"/>
    <property type="match status" value="1"/>
</dbReference>
<evidence type="ECO:0000313" key="2">
    <source>
        <dbReference type="EMBL" id="CAE0639119.1"/>
    </source>
</evidence>
<reference evidence="2" key="1">
    <citation type="submission" date="2021-01" db="EMBL/GenBank/DDBJ databases">
        <authorList>
            <person name="Corre E."/>
            <person name="Pelletier E."/>
            <person name="Niang G."/>
            <person name="Scheremetjew M."/>
            <person name="Finn R."/>
            <person name="Kale V."/>
            <person name="Holt S."/>
            <person name="Cochrane G."/>
            <person name="Meng A."/>
            <person name="Brown T."/>
            <person name="Cohen L."/>
        </authorList>
    </citation>
    <scope>NUCLEOTIDE SEQUENCE</scope>
    <source>
        <strain evidence="2">CCMP3107</strain>
    </source>
</reference>
<dbReference type="InterPro" id="IPR000477">
    <property type="entry name" value="RT_dom"/>
</dbReference>